<proteinExistence type="predicted"/>
<dbReference type="InterPro" id="IPR025340">
    <property type="entry name" value="DUF4246"/>
</dbReference>
<gene>
    <name evidence="4" type="ORF">BO78DRAFT_379544</name>
</gene>
<reference evidence="4 5" key="1">
    <citation type="submission" date="2018-02" db="EMBL/GenBank/DDBJ databases">
        <title>The genomes of Aspergillus section Nigri reveals drivers in fungal speciation.</title>
        <authorList>
            <consortium name="DOE Joint Genome Institute"/>
            <person name="Vesth T.C."/>
            <person name="Nybo J."/>
            <person name="Theobald S."/>
            <person name="Brandl J."/>
            <person name="Frisvad J.C."/>
            <person name="Nielsen K.F."/>
            <person name="Lyhne E.K."/>
            <person name="Kogle M.E."/>
            <person name="Kuo A."/>
            <person name="Riley R."/>
            <person name="Clum A."/>
            <person name="Nolan M."/>
            <person name="Lipzen A."/>
            <person name="Salamov A."/>
            <person name="Henrissat B."/>
            <person name="Wiebenga A."/>
            <person name="De vries R.P."/>
            <person name="Grigoriev I.V."/>
            <person name="Mortensen U.H."/>
            <person name="Andersen M.R."/>
            <person name="Baker S.E."/>
        </authorList>
    </citation>
    <scope>NUCLEOTIDE SEQUENCE [LARGE SCALE GENOMIC DNA]</scope>
    <source>
        <strain evidence="4 5">CBS 121057</strain>
    </source>
</reference>
<dbReference type="InterPro" id="IPR049192">
    <property type="entry name" value="DUF4246_C"/>
</dbReference>
<feature type="domain" description="DUF4246" evidence="2">
    <location>
        <begin position="104"/>
        <end position="703"/>
    </location>
</feature>
<name>A0A319DYE0_ASPSB</name>
<evidence type="ECO:0000313" key="5">
    <source>
        <dbReference type="Proteomes" id="UP000248423"/>
    </source>
</evidence>
<evidence type="ECO:0000259" key="3">
    <source>
        <dbReference type="Pfam" id="PF21666"/>
    </source>
</evidence>
<dbReference type="EMBL" id="KZ826423">
    <property type="protein sequence ID" value="PYI01145.1"/>
    <property type="molecule type" value="Genomic_DNA"/>
</dbReference>
<sequence length="763" mass="87650">MEDPSNIIHDQPGHIPLDNSGHAPLRVPGFGDIPIHYELPPEARFAHGIYEWRQAPAVTARELAMVAVMNNLTDHSDWHVDISNDEVAARWRKEAFDTTPLMSEKTWDWCVKELRDKAVYFRENQHIRVLDTGSCVCKSDTTTLGSLGAVFRSAVPSLLGQLRQQGLDWQSEQVLSIVDPLLFPLVYGKSLVLMDGGRVDLHDVLGSYKHATIAPKQFDRRVSSLDLENRIKKHGAPARGLTAHSHLETPFYRWSWNYQCLPCEVEFLADSGTEVRITSYINNLHPAHQGLYDAIEKLISLSIKPWNDCLVQGQTDWKNDANHGQLGPVPLRIITYGIDWENELPTWADAFNVPSEVRKRVYRRFQEKLQRSMEDDTKAGRKRQRELQPLQAGFCDVVGKEHMQKPPPDSDLWQKAKEYLELPEDGSTPVALPDAWESKTWRRLQEKVSRLLRWKHPEPGTAFSYEDWKAGRHNDKAIIDIVRDRTDWGPERPFYPVIPPHTPYTITLQDTFRKQGLQVMVEMDSIELTPETSTYSNGSWQLPGQLNEHIVAVAMFAYDVHNITEPRIAFRQYTRLHGCYYQYHEERATGQSVLPDCKPAHRQGKSMGVEYTAIEQILGFPSQYLSIDNHQNPPFQDAGSVATPQGRLITFPNVLEHRVEPFKLADPTIPGHYRSIKLYLVDPHYRVCSTRNVPPQQHHWWAEAVGSDLATAGLPREMIDEIMHKTNNWPMGMAEARQHRQELNKEHRWNEMTKLSRMRGPGF</sequence>
<protein>
    <submittedName>
        <fullName evidence="4">Uncharacterized protein</fullName>
    </submittedName>
</protein>
<feature type="domain" description="DUF4246" evidence="3">
    <location>
        <begin position="27"/>
        <end position="94"/>
    </location>
</feature>
<evidence type="ECO:0000313" key="4">
    <source>
        <dbReference type="EMBL" id="PYI01145.1"/>
    </source>
</evidence>
<dbReference type="AlphaFoldDB" id="A0A319DYE0"/>
<keyword evidence="5" id="KW-1185">Reference proteome</keyword>
<accession>A0A319DYE0</accession>
<feature type="region of interest" description="Disordered" evidence="1">
    <location>
        <begin position="1"/>
        <end position="21"/>
    </location>
</feature>
<dbReference type="Pfam" id="PF21666">
    <property type="entry name" value="DUF4246_N"/>
    <property type="match status" value="1"/>
</dbReference>
<dbReference type="PANTHER" id="PTHR33119:SF1">
    <property type="entry name" value="FE2OG DIOXYGENASE DOMAIN-CONTAINING PROTEIN"/>
    <property type="match status" value="1"/>
</dbReference>
<dbReference type="Proteomes" id="UP000248423">
    <property type="component" value="Unassembled WGS sequence"/>
</dbReference>
<organism evidence="4 5">
    <name type="scientific">Aspergillus sclerotiicarbonarius (strain CBS 121057 / IBT 28362)</name>
    <dbReference type="NCBI Taxonomy" id="1448318"/>
    <lineage>
        <taxon>Eukaryota</taxon>
        <taxon>Fungi</taxon>
        <taxon>Dikarya</taxon>
        <taxon>Ascomycota</taxon>
        <taxon>Pezizomycotina</taxon>
        <taxon>Eurotiomycetes</taxon>
        <taxon>Eurotiomycetidae</taxon>
        <taxon>Eurotiales</taxon>
        <taxon>Aspergillaceae</taxon>
        <taxon>Aspergillus</taxon>
        <taxon>Aspergillus subgen. Circumdati</taxon>
    </lineage>
</organism>
<dbReference type="VEuPathDB" id="FungiDB:BO78DRAFT_379544"/>
<dbReference type="PANTHER" id="PTHR33119">
    <property type="entry name" value="IFI3P"/>
    <property type="match status" value="1"/>
</dbReference>
<evidence type="ECO:0000259" key="2">
    <source>
        <dbReference type="Pfam" id="PF14033"/>
    </source>
</evidence>
<dbReference type="Pfam" id="PF14033">
    <property type="entry name" value="DUF4246"/>
    <property type="match status" value="1"/>
</dbReference>
<dbReference type="InterPro" id="IPR049207">
    <property type="entry name" value="DUF4246_N"/>
</dbReference>
<dbReference type="OrthoDB" id="415532at2759"/>
<evidence type="ECO:0000256" key="1">
    <source>
        <dbReference type="SAM" id="MobiDB-lite"/>
    </source>
</evidence>
<dbReference type="STRING" id="1448318.A0A319DYE0"/>